<dbReference type="InterPro" id="IPR006043">
    <property type="entry name" value="NCS2"/>
</dbReference>
<feature type="transmembrane region" description="Helical" evidence="6">
    <location>
        <begin position="230"/>
        <end position="251"/>
    </location>
</feature>
<feature type="transmembrane region" description="Helical" evidence="6">
    <location>
        <begin position="81"/>
        <end position="105"/>
    </location>
</feature>
<feature type="transmembrane region" description="Helical" evidence="6">
    <location>
        <begin position="181"/>
        <end position="199"/>
    </location>
</feature>
<organism evidence="7 8">
    <name type="scientific">Kingdonia uniflora</name>
    <dbReference type="NCBI Taxonomy" id="39325"/>
    <lineage>
        <taxon>Eukaryota</taxon>
        <taxon>Viridiplantae</taxon>
        <taxon>Streptophyta</taxon>
        <taxon>Embryophyta</taxon>
        <taxon>Tracheophyta</taxon>
        <taxon>Spermatophyta</taxon>
        <taxon>Magnoliopsida</taxon>
        <taxon>Ranunculales</taxon>
        <taxon>Circaeasteraceae</taxon>
        <taxon>Kingdonia</taxon>
    </lineage>
</organism>
<keyword evidence="3 6" id="KW-0812">Transmembrane</keyword>
<evidence type="ECO:0000256" key="2">
    <source>
        <dbReference type="ARBA" id="ARBA00008821"/>
    </source>
</evidence>
<dbReference type="Pfam" id="PF00860">
    <property type="entry name" value="Xan_ur_permease"/>
    <property type="match status" value="1"/>
</dbReference>
<name>A0A7J7L2S7_9MAGN</name>
<dbReference type="Proteomes" id="UP000541444">
    <property type="component" value="Unassembled WGS sequence"/>
</dbReference>
<evidence type="ECO:0000256" key="4">
    <source>
        <dbReference type="ARBA" id="ARBA00022989"/>
    </source>
</evidence>
<evidence type="ECO:0000313" key="8">
    <source>
        <dbReference type="Proteomes" id="UP000541444"/>
    </source>
</evidence>
<sequence length="392" mass="42661">MAGSVVAAPKNDDFHPHPVKDQLPGVDYCVTSCPNWRAYFNLSSLCMRILAFYTSSLFFPSACVKFYVFGSEIDDCNAAEAIILGFQHYVVMLGMTVIIPSLLVPLMGGGNVEKAQVIQTLLFVTGLNTLLQSLFGTRLPVVMGGSLTYIIPTTAIIFANRYSFIIDPHQRFLRTMRGIQGAFIAASLFQILIGFLGFWRNMIWSLSPLSAIPLVTLAGLGLYRLGFPILAQCVEIGLPELILLLLISQYLPRLITSRKSIFERLAVLLSVAIVWVYAHILTAAGAYKNKSPKTQFSCRTDRSGLLAAAPWVRVPYPFQWGAPTFEAGEVFAMMAASFVSLIESTGTFIAASRYGSATHIPPSVLSRGVGWQGMGTLLNGFFGTVTGSAVSV</sequence>
<keyword evidence="8" id="KW-1185">Reference proteome</keyword>
<dbReference type="GO" id="GO:0016020">
    <property type="term" value="C:membrane"/>
    <property type="evidence" value="ECO:0007669"/>
    <property type="project" value="UniProtKB-SubCell"/>
</dbReference>
<dbReference type="GO" id="GO:0022857">
    <property type="term" value="F:transmembrane transporter activity"/>
    <property type="evidence" value="ECO:0007669"/>
    <property type="project" value="InterPro"/>
</dbReference>
<feature type="transmembrane region" description="Helical" evidence="6">
    <location>
        <begin position="266"/>
        <end position="287"/>
    </location>
</feature>
<keyword evidence="4 6" id="KW-1133">Transmembrane helix</keyword>
<comment type="caution">
    <text evidence="7">The sequence shown here is derived from an EMBL/GenBank/DDBJ whole genome shotgun (WGS) entry which is preliminary data.</text>
</comment>
<evidence type="ECO:0000256" key="3">
    <source>
        <dbReference type="ARBA" id="ARBA00022692"/>
    </source>
</evidence>
<accession>A0A7J7L2S7</accession>
<dbReference type="EMBL" id="JACGCM010002668">
    <property type="protein sequence ID" value="KAF6136872.1"/>
    <property type="molecule type" value="Genomic_DNA"/>
</dbReference>
<dbReference type="AlphaFoldDB" id="A0A7J7L2S7"/>
<dbReference type="OrthoDB" id="1738706at2759"/>
<evidence type="ECO:0008006" key="9">
    <source>
        <dbReference type="Google" id="ProtNLM"/>
    </source>
</evidence>
<keyword evidence="5 6" id="KW-0472">Membrane</keyword>
<evidence type="ECO:0000256" key="6">
    <source>
        <dbReference type="SAM" id="Phobius"/>
    </source>
</evidence>
<evidence type="ECO:0000256" key="1">
    <source>
        <dbReference type="ARBA" id="ARBA00004141"/>
    </source>
</evidence>
<feature type="transmembrane region" description="Helical" evidence="6">
    <location>
        <begin position="50"/>
        <end position="69"/>
    </location>
</feature>
<evidence type="ECO:0000256" key="5">
    <source>
        <dbReference type="ARBA" id="ARBA00023136"/>
    </source>
</evidence>
<gene>
    <name evidence="7" type="ORF">GIB67_018911</name>
</gene>
<comment type="subcellular location">
    <subcellularLocation>
        <location evidence="1">Membrane</location>
        <topology evidence="1">Multi-pass membrane protein</topology>
    </subcellularLocation>
</comment>
<comment type="similarity">
    <text evidence="2">Belongs to the nucleobase:cation symporter-2 (NCS2) (TC 2.A.40) family.</text>
</comment>
<feature type="transmembrane region" description="Helical" evidence="6">
    <location>
        <begin position="141"/>
        <end position="160"/>
    </location>
</feature>
<evidence type="ECO:0000313" key="7">
    <source>
        <dbReference type="EMBL" id="KAF6136872.1"/>
    </source>
</evidence>
<dbReference type="PANTHER" id="PTHR11119">
    <property type="entry name" value="XANTHINE-URACIL / VITAMIN C PERMEASE FAMILY MEMBER"/>
    <property type="match status" value="1"/>
</dbReference>
<protein>
    <recommendedName>
        <fullName evidence="9">Nucleobase-ascorbate transporter 7</fullName>
    </recommendedName>
</protein>
<proteinExistence type="inferred from homology"/>
<reference evidence="7 8" key="1">
    <citation type="journal article" date="2020" name="IScience">
        <title>Genome Sequencing of the Endangered Kingdonia uniflora (Circaeasteraceae, Ranunculales) Reveals Potential Mechanisms of Evolutionary Specialization.</title>
        <authorList>
            <person name="Sun Y."/>
            <person name="Deng T."/>
            <person name="Zhang A."/>
            <person name="Moore M.J."/>
            <person name="Landis J.B."/>
            <person name="Lin N."/>
            <person name="Zhang H."/>
            <person name="Zhang X."/>
            <person name="Huang J."/>
            <person name="Zhang X."/>
            <person name="Sun H."/>
            <person name="Wang H."/>
        </authorList>
    </citation>
    <scope>NUCLEOTIDE SEQUENCE [LARGE SCALE GENOMIC DNA]</scope>
    <source>
        <strain evidence="7">TB1705</strain>
        <tissue evidence="7">Leaf</tissue>
    </source>
</reference>